<dbReference type="RefSeq" id="WP_167071620.1">
    <property type="nucleotide sequence ID" value="NZ_JAAOZC010000001.1"/>
</dbReference>
<keyword evidence="5" id="KW-1185">Reference proteome</keyword>
<evidence type="ECO:0000256" key="1">
    <source>
        <dbReference type="SAM" id="Phobius"/>
    </source>
</evidence>
<keyword evidence="2" id="KW-0732">Signal</keyword>
<keyword evidence="1" id="KW-0472">Membrane</keyword>
<keyword evidence="1" id="KW-1133">Transmembrane helix</keyword>
<evidence type="ECO:0000313" key="5">
    <source>
        <dbReference type="Proteomes" id="UP000727456"/>
    </source>
</evidence>
<evidence type="ECO:0000259" key="3">
    <source>
        <dbReference type="Pfam" id="PF07589"/>
    </source>
</evidence>
<sequence>MRKLSAILAGLLLLAAMPASAATYLFSYGFYGSGQPNGTYASGTITTDGPGYFDAGSENVSAISGTRGGDSITGLTDFFDADGDQEVYANRPAAVVDDLGLTFTVGDRTYDITSPSAGSGGGPNGSYYEFSYLTADGSDGQGNYISFFTLTPASAASVPEASTWAMMLIGFGAIGVGLRQRRQSLAIAFNR</sequence>
<dbReference type="InterPro" id="IPR013424">
    <property type="entry name" value="Ice-binding_C"/>
</dbReference>
<feature type="transmembrane region" description="Helical" evidence="1">
    <location>
        <begin position="161"/>
        <end position="178"/>
    </location>
</feature>
<evidence type="ECO:0000256" key="2">
    <source>
        <dbReference type="SAM" id="SignalP"/>
    </source>
</evidence>
<dbReference type="Pfam" id="PF07589">
    <property type="entry name" value="PEP-CTERM"/>
    <property type="match status" value="1"/>
</dbReference>
<feature type="chain" id="PRO_5045421503" description="Ice-binding protein C-terminal domain-containing protein" evidence="2">
    <location>
        <begin position="22"/>
        <end position="191"/>
    </location>
</feature>
<feature type="domain" description="Ice-binding protein C-terminal" evidence="3">
    <location>
        <begin position="157"/>
        <end position="182"/>
    </location>
</feature>
<name>A0ABX0TTF1_9SPHN</name>
<proteinExistence type="predicted"/>
<dbReference type="NCBIfam" id="NF035944">
    <property type="entry name" value="PEPxxWA-CTERM"/>
    <property type="match status" value="1"/>
</dbReference>
<organism evidence="4 5">
    <name type="scientific">Sphingomonas vulcanisoli</name>
    <dbReference type="NCBI Taxonomy" id="1658060"/>
    <lineage>
        <taxon>Bacteria</taxon>
        <taxon>Pseudomonadati</taxon>
        <taxon>Pseudomonadota</taxon>
        <taxon>Alphaproteobacteria</taxon>
        <taxon>Sphingomonadales</taxon>
        <taxon>Sphingomonadaceae</taxon>
        <taxon>Sphingomonas</taxon>
    </lineage>
</organism>
<evidence type="ECO:0000313" key="4">
    <source>
        <dbReference type="EMBL" id="NIJ06881.1"/>
    </source>
</evidence>
<dbReference type="Proteomes" id="UP000727456">
    <property type="component" value="Unassembled WGS sequence"/>
</dbReference>
<reference evidence="4 5" key="1">
    <citation type="submission" date="2020-03" db="EMBL/GenBank/DDBJ databases">
        <title>Genomic Encyclopedia of Type Strains, Phase III (KMG-III): the genomes of soil and plant-associated and newly described type strains.</title>
        <authorList>
            <person name="Whitman W."/>
        </authorList>
    </citation>
    <scope>NUCLEOTIDE SEQUENCE [LARGE SCALE GENOMIC DNA]</scope>
    <source>
        <strain evidence="4 5">CECT 8804</strain>
    </source>
</reference>
<keyword evidence="1" id="KW-0812">Transmembrane</keyword>
<gene>
    <name evidence="4" type="ORF">FHS31_000463</name>
</gene>
<protein>
    <recommendedName>
        <fullName evidence="3">Ice-binding protein C-terminal domain-containing protein</fullName>
    </recommendedName>
</protein>
<accession>A0ABX0TTF1</accession>
<comment type="caution">
    <text evidence="4">The sequence shown here is derived from an EMBL/GenBank/DDBJ whole genome shotgun (WGS) entry which is preliminary data.</text>
</comment>
<dbReference type="EMBL" id="JAAOZC010000001">
    <property type="protein sequence ID" value="NIJ06881.1"/>
    <property type="molecule type" value="Genomic_DNA"/>
</dbReference>
<feature type="signal peptide" evidence="2">
    <location>
        <begin position="1"/>
        <end position="21"/>
    </location>
</feature>